<reference evidence="2" key="2">
    <citation type="submission" date="2023-07" db="EMBL/GenBank/DDBJ databases">
        <authorList>
            <person name="Sun H."/>
        </authorList>
    </citation>
    <scope>NUCLEOTIDE SEQUENCE</scope>
    <source>
        <strain evidence="2">05753</strain>
    </source>
</reference>
<dbReference type="Proteomes" id="UP001169006">
    <property type="component" value="Unassembled WGS sequence"/>
</dbReference>
<evidence type="ECO:0000256" key="1">
    <source>
        <dbReference type="SAM" id="SignalP"/>
    </source>
</evidence>
<name>A0ABT8SZV8_9HYPH</name>
<keyword evidence="3" id="KW-1185">Reference proteome</keyword>
<proteinExistence type="predicted"/>
<sequence length="110" mass="11931">MRLAIIITILLAATNAAVAAPSGCPPQPGNPLTQVSVYDGPFEDNVVLVPDSNKKNSAIWYVSGIYDEKRIVNVECQYKNGKVEKLSLPNRVKTCEFVSGNKDGARFTCT</sequence>
<comment type="caution">
    <text evidence="2">The sequence shown here is derived from an EMBL/GenBank/DDBJ whole genome shotgun (WGS) entry which is preliminary data.</text>
</comment>
<organism evidence="2 3">
    <name type="scientific">Rhizobium oryzicola</name>
    <dbReference type="NCBI Taxonomy" id="1232668"/>
    <lineage>
        <taxon>Bacteria</taxon>
        <taxon>Pseudomonadati</taxon>
        <taxon>Pseudomonadota</taxon>
        <taxon>Alphaproteobacteria</taxon>
        <taxon>Hyphomicrobiales</taxon>
        <taxon>Rhizobiaceae</taxon>
        <taxon>Rhizobium/Agrobacterium group</taxon>
        <taxon>Rhizobium</taxon>
    </lineage>
</organism>
<dbReference type="EMBL" id="JAUKWQ010000005">
    <property type="protein sequence ID" value="MDO1583933.1"/>
    <property type="molecule type" value="Genomic_DNA"/>
</dbReference>
<protein>
    <submittedName>
        <fullName evidence="2">Uncharacterized protein</fullName>
    </submittedName>
</protein>
<feature type="chain" id="PRO_5046197249" evidence="1">
    <location>
        <begin position="20"/>
        <end position="110"/>
    </location>
</feature>
<evidence type="ECO:0000313" key="3">
    <source>
        <dbReference type="Proteomes" id="UP001169006"/>
    </source>
</evidence>
<dbReference type="NCBIfam" id="NF042415">
    <property type="entry name" value="STY0301_fam"/>
    <property type="match status" value="1"/>
</dbReference>
<feature type="signal peptide" evidence="1">
    <location>
        <begin position="1"/>
        <end position="19"/>
    </location>
</feature>
<gene>
    <name evidence="2" type="ORF">Q2T52_17765</name>
</gene>
<accession>A0ABT8SZV8</accession>
<dbReference type="RefSeq" id="WP_302078144.1">
    <property type="nucleotide sequence ID" value="NZ_JAUKWQ010000005.1"/>
</dbReference>
<keyword evidence="1" id="KW-0732">Signal</keyword>
<dbReference type="InterPro" id="IPR049973">
    <property type="entry name" value="STY0301-like"/>
</dbReference>
<evidence type="ECO:0000313" key="2">
    <source>
        <dbReference type="EMBL" id="MDO1583933.1"/>
    </source>
</evidence>
<reference evidence="2" key="1">
    <citation type="journal article" date="2015" name="Int. J. Syst. Evol. Microbiol.">
        <title>Rhizobium oryzicola sp. nov., potential plant-growth-promoting endophytic bacteria isolated from rice roots.</title>
        <authorList>
            <person name="Zhang X.X."/>
            <person name="Gao J.S."/>
            <person name="Cao Y.H."/>
            <person name="Sheirdil R.A."/>
            <person name="Wang X.C."/>
            <person name="Zhang L."/>
        </authorList>
    </citation>
    <scope>NUCLEOTIDE SEQUENCE</scope>
    <source>
        <strain evidence="2">05753</strain>
    </source>
</reference>